<accession>A0AAD9QSD1</accession>
<organism evidence="2 3">
    <name type="scientific">Acropora cervicornis</name>
    <name type="common">Staghorn coral</name>
    <dbReference type="NCBI Taxonomy" id="6130"/>
    <lineage>
        <taxon>Eukaryota</taxon>
        <taxon>Metazoa</taxon>
        <taxon>Cnidaria</taxon>
        <taxon>Anthozoa</taxon>
        <taxon>Hexacorallia</taxon>
        <taxon>Scleractinia</taxon>
        <taxon>Astrocoeniina</taxon>
        <taxon>Acroporidae</taxon>
        <taxon>Acropora</taxon>
    </lineage>
</organism>
<dbReference type="EMBL" id="JARQWQ010000016">
    <property type="protein sequence ID" value="KAK2566498.1"/>
    <property type="molecule type" value="Genomic_DNA"/>
</dbReference>
<keyword evidence="1" id="KW-1133">Transmembrane helix</keyword>
<dbReference type="PANTHER" id="PTHR38337">
    <property type="entry name" value="AGAP010540-PA"/>
    <property type="match status" value="1"/>
</dbReference>
<feature type="transmembrane region" description="Helical" evidence="1">
    <location>
        <begin position="101"/>
        <end position="122"/>
    </location>
</feature>
<dbReference type="AlphaFoldDB" id="A0AAD9QSD1"/>
<feature type="transmembrane region" description="Helical" evidence="1">
    <location>
        <begin position="369"/>
        <end position="387"/>
    </location>
</feature>
<keyword evidence="3" id="KW-1185">Reference proteome</keyword>
<keyword evidence="1" id="KW-0472">Membrane</keyword>
<reference evidence="2" key="2">
    <citation type="journal article" date="2023" name="Science">
        <title>Genomic signatures of disease resistance in endangered staghorn corals.</title>
        <authorList>
            <person name="Vollmer S.V."/>
            <person name="Selwyn J.D."/>
            <person name="Despard B.A."/>
            <person name="Roesel C.L."/>
        </authorList>
    </citation>
    <scope>NUCLEOTIDE SEQUENCE</scope>
    <source>
        <strain evidence="2">K2</strain>
    </source>
</reference>
<sequence length="467" mass="52843">MLRNHDGKSINSQVGSINGGHINELEDTVASSRSSFEDLWGSASVEIRDSAYARGELNATTSLLMTCKSQVIYPYFYVAWRPFHIQSFRYQGCTVRKVLNIFYTLFIFLLIIFGYTSSIIACQARLDVKHKTTTPRTLKPTIRVTTTLMPQTTTRVNKTTGRPTTTNSSLTEVTSSNRASSSTWSTSSGLISVSSTVTPGKYRKVISWYTIATQNVIWKPAVIECTHIFSTYVVTNVFHFLAFFTGFYMFRIQESFLAVFSPQKNCVKIKIIPVGWSGDGLSWTREFPSVLFCLLFGLSYWAKWSMASLMAISYTVEFCVSAVIIVNYCAQCELLVFYLREISLEIEEKTKRVCNLVVYFNDIHSKKQLLYRIIAPILDLIFVAARLTSVAKKFKQKCLHVRVFGYPSASQLDLDSFVLFSHSAEMKAKLLFMPVHGSYLASVIALFVFVILLLLQTNIIAGNDRYL</sequence>
<keyword evidence="1" id="KW-0812">Transmembrane</keyword>
<evidence type="ECO:0000256" key="1">
    <source>
        <dbReference type="SAM" id="Phobius"/>
    </source>
</evidence>
<evidence type="ECO:0000313" key="3">
    <source>
        <dbReference type="Proteomes" id="UP001249851"/>
    </source>
</evidence>
<feature type="transmembrane region" description="Helical" evidence="1">
    <location>
        <begin position="439"/>
        <end position="461"/>
    </location>
</feature>
<dbReference type="PANTHER" id="PTHR38337:SF1">
    <property type="entry name" value="GUSTATORY RECEPTOR"/>
    <property type="match status" value="1"/>
</dbReference>
<proteinExistence type="predicted"/>
<evidence type="ECO:0000313" key="2">
    <source>
        <dbReference type="EMBL" id="KAK2566498.1"/>
    </source>
</evidence>
<reference evidence="2" key="1">
    <citation type="journal article" date="2023" name="G3 (Bethesda)">
        <title>Whole genome assembly and annotation of the endangered Caribbean coral Acropora cervicornis.</title>
        <authorList>
            <person name="Selwyn J.D."/>
            <person name="Vollmer S.V."/>
        </authorList>
    </citation>
    <scope>NUCLEOTIDE SEQUENCE</scope>
    <source>
        <strain evidence="2">K2</strain>
    </source>
</reference>
<comment type="caution">
    <text evidence="2">The sequence shown here is derived from an EMBL/GenBank/DDBJ whole genome shotgun (WGS) entry which is preliminary data.</text>
</comment>
<protein>
    <submittedName>
        <fullName evidence="2">Uncharacterized protein</fullName>
    </submittedName>
</protein>
<dbReference type="Proteomes" id="UP001249851">
    <property type="component" value="Unassembled WGS sequence"/>
</dbReference>
<name>A0AAD9QSD1_ACRCE</name>
<gene>
    <name evidence="2" type="ORF">P5673_009109</name>
</gene>
<feature type="transmembrane region" description="Helical" evidence="1">
    <location>
        <begin position="229"/>
        <end position="250"/>
    </location>
</feature>